<feature type="region of interest" description="Disordered" evidence="4">
    <location>
        <begin position="1"/>
        <end position="35"/>
    </location>
</feature>
<keyword evidence="3" id="KW-0456">Lyase</keyword>
<protein>
    <recommendedName>
        <fullName evidence="5">HpcH/HpaI aldolase/citrate lyase domain-containing protein</fullName>
    </recommendedName>
</protein>
<keyword evidence="2" id="KW-0479">Metal-binding</keyword>
<evidence type="ECO:0000313" key="6">
    <source>
        <dbReference type="EMBL" id="KAB2811431.1"/>
    </source>
</evidence>
<name>A0A7J5DZH5_NOCSI</name>
<dbReference type="GO" id="GO:0005737">
    <property type="term" value="C:cytoplasm"/>
    <property type="evidence" value="ECO:0007669"/>
    <property type="project" value="TreeGrafter"/>
</dbReference>
<evidence type="ECO:0000256" key="3">
    <source>
        <dbReference type="ARBA" id="ARBA00023239"/>
    </source>
</evidence>
<evidence type="ECO:0000256" key="4">
    <source>
        <dbReference type="SAM" id="MobiDB-lite"/>
    </source>
</evidence>
<organism evidence="6 7">
    <name type="scientific">Nocardioides simplex</name>
    <name type="common">Arthrobacter simplex</name>
    <dbReference type="NCBI Taxonomy" id="2045"/>
    <lineage>
        <taxon>Bacteria</taxon>
        <taxon>Bacillati</taxon>
        <taxon>Actinomycetota</taxon>
        <taxon>Actinomycetes</taxon>
        <taxon>Propionibacteriales</taxon>
        <taxon>Nocardioidaceae</taxon>
        <taxon>Pimelobacter</taxon>
    </lineage>
</organism>
<evidence type="ECO:0000256" key="1">
    <source>
        <dbReference type="ARBA" id="ARBA00005568"/>
    </source>
</evidence>
<dbReference type="Proteomes" id="UP000449906">
    <property type="component" value="Unassembled WGS sequence"/>
</dbReference>
<evidence type="ECO:0000256" key="2">
    <source>
        <dbReference type="ARBA" id="ARBA00022723"/>
    </source>
</evidence>
<evidence type="ECO:0000313" key="7">
    <source>
        <dbReference type="Proteomes" id="UP000449906"/>
    </source>
</evidence>
<dbReference type="InterPro" id="IPR050251">
    <property type="entry name" value="HpcH-HpaI_aldolase"/>
</dbReference>
<dbReference type="PANTHER" id="PTHR30502">
    <property type="entry name" value="2-KETO-3-DEOXY-L-RHAMNONATE ALDOLASE"/>
    <property type="match status" value="1"/>
</dbReference>
<sequence length="275" mass="27995">MAREQRAARPLPQPDHLHGAAGQGPQRVIPSPLPAQSPGAVPVPGLWVTVLGPAALAAVLADATTRPQWLGVDLQHGEIGWPDVPHLLRCAELHDTPVLIRTADHSPAAIGRALDLGARGVVVPAVESAEQAAAVVAATRFAPAGTRSDGYRRPQARPAALPALPGLPDPLVLPMVETAAGLGAAAGIVGTDGVSGVFVGPIDLARSSGWRPDGPELTAAVAGLSALTRSEQRLLAMFALSPEHAAMLPPLDLVALGTDLGLLGTAVSRTFGASR</sequence>
<dbReference type="GO" id="GO:0016832">
    <property type="term" value="F:aldehyde-lyase activity"/>
    <property type="evidence" value="ECO:0007669"/>
    <property type="project" value="TreeGrafter"/>
</dbReference>
<accession>A0A7J5DZH5</accession>
<comment type="caution">
    <text evidence="6">The sequence shown here is derived from an EMBL/GenBank/DDBJ whole genome shotgun (WGS) entry which is preliminary data.</text>
</comment>
<proteinExistence type="inferred from homology"/>
<dbReference type="Pfam" id="PF03328">
    <property type="entry name" value="HpcH_HpaI"/>
    <property type="match status" value="1"/>
</dbReference>
<evidence type="ECO:0000259" key="5">
    <source>
        <dbReference type="Pfam" id="PF03328"/>
    </source>
</evidence>
<dbReference type="EMBL" id="WBVM01000001">
    <property type="protein sequence ID" value="KAB2811431.1"/>
    <property type="molecule type" value="Genomic_DNA"/>
</dbReference>
<comment type="similarity">
    <text evidence="1">Belongs to the HpcH/HpaI aldolase family.</text>
</comment>
<reference evidence="6 7" key="1">
    <citation type="submission" date="2019-09" db="EMBL/GenBank/DDBJ databases">
        <title>Pimelobacter sp. isolated from Paulinella.</title>
        <authorList>
            <person name="Jeong S.E."/>
        </authorList>
    </citation>
    <scope>NUCLEOTIDE SEQUENCE [LARGE SCALE GENOMIC DNA]</scope>
    <source>
        <strain evidence="6 7">Pch-N</strain>
    </source>
</reference>
<dbReference type="InterPro" id="IPR005000">
    <property type="entry name" value="Aldolase/citrate-lyase_domain"/>
</dbReference>
<dbReference type="SUPFAM" id="SSF51621">
    <property type="entry name" value="Phosphoenolpyruvate/pyruvate domain"/>
    <property type="match status" value="1"/>
</dbReference>
<dbReference type="InterPro" id="IPR040442">
    <property type="entry name" value="Pyrv_kinase-like_dom_sf"/>
</dbReference>
<dbReference type="AlphaFoldDB" id="A0A7J5DZH5"/>
<dbReference type="PANTHER" id="PTHR30502:SF0">
    <property type="entry name" value="PHOSPHOENOLPYRUVATE CARBOXYLASE FAMILY PROTEIN"/>
    <property type="match status" value="1"/>
</dbReference>
<feature type="domain" description="HpcH/HpaI aldolase/citrate lyase" evidence="5">
    <location>
        <begin position="63"/>
        <end position="233"/>
    </location>
</feature>
<dbReference type="GO" id="GO:0046872">
    <property type="term" value="F:metal ion binding"/>
    <property type="evidence" value="ECO:0007669"/>
    <property type="project" value="UniProtKB-KW"/>
</dbReference>
<dbReference type="Gene3D" id="3.20.20.60">
    <property type="entry name" value="Phosphoenolpyruvate-binding domains"/>
    <property type="match status" value="1"/>
</dbReference>
<dbReference type="InterPro" id="IPR015813">
    <property type="entry name" value="Pyrv/PenolPyrv_kinase-like_dom"/>
</dbReference>
<gene>
    <name evidence="6" type="ORF">F9L07_05930</name>
</gene>